<dbReference type="SMART" id="SM00116">
    <property type="entry name" value="CBS"/>
    <property type="match status" value="4"/>
</dbReference>
<evidence type="ECO:0000256" key="2">
    <source>
        <dbReference type="PROSITE-ProRule" id="PRU00703"/>
    </source>
</evidence>
<dbReference type="Proteomes" id="UP000244093">
    <property type="component" value="Unassembled WGS sequence"/>
</dbReference>
<dbReference type="Gene3D" id="3.10.580.10">
    <property type="entry name" value="CBS-domain"/>
    <property type="match status" value="2"/>
</dbReference>
<feature type="domain" description="CBS" evidence="3">
    <location>
        <begin position="259"/>
        <end position="310"/>
    </location>
</feature>
<proteinExistence type="predicted"/>
<dbReference type="EMBL" id="NBVN01000002">
    <property type="protein sequence ID" value="PUA33113.1"/>
    <property type="molecule type" value="Genomic_DNA"/>
</dbReference>
<evidence type="ECO:0000313" key="4">
    <source>
        <dbReference type="EMBL" id="PUA33113.1"/>
    </source>
</evidence>
<evidence type="ECO:0000313" key="5">
    <source>
        <dbReference type="Proteomes" id="UP000244093"/>
    </source>
</evidence>
<dbReference type="PANTHER" id="PTHR48108">
    <property type="entry name" value="CBS DOMAIN-CONTAINING PROTEIN CBSX2, CHLOROPLASTIC"/>
    <property type="match status" value="1"/>
</dbReference>
<protein>
    <recommendedName>
        <fullName evidence="3">CBS domain-containing protein</fullName>
    </recommendedName>
</protein>
<evidence type="ECO:0000259" key="3">
    <source>
        <dbReference type="PROSITE" id="PS51371"/>
    </source>
</evidence>
<feature type="domain" description="CBS" evidence="3">
    <location>
        <begin position="122"/>
        <end position="178"/>
    </location>
</feature>
<dbReference type="AlphaFoldDB" id="A0A2R7Y6K1"/>
<name>A0A2R7Y6K1_9CREN</name>
<reference evidence="4 5" key="1">
    <citation type="journal article" date="2018" name="Syst. Appl. Microbiol.">
        <title>A new symbiotic nanoarchaeote (Candidatus Nanoclepta minutus) and its host (Zestosphaera tikiterensis gen. nov., sp. nov.) from a New Zealand hot spring.</title>
        <authorList>
            <person name="St John E."/>
            <person name="Liu Y."/>
            <person name="Podar M."/>
            <person name="Stott M.B."/>
            <person name="Meneghin J."/>
            <person name="Chen Z."/>
            <person name="Lagutin K."/>
            <person name="Mitchell K."/>
            <person name="Reysenbach A.L."/>
        </authorList>
    </citation>
    <scope>NUCLEOTIDE SEQUENCE [LARGE SCALE GENOMIC DNA]</scope>
    <source>
        <strain evidence="4">NZ3</strain>
    </source>
</reference>
<feature type="domain" description="CBS" evidence="3">
    <location>
        <begin position="184"/>
        <end position="241"/>
    </location>
</feature>
<dbReference type="InterPro" id="IPR046342">
    <property type="entry name" value="CBS_dom_sf"/>
</dbReference>
<keyword evidence="2" id="KW-0129">CBS domain</keyword>
<dbReference type="Pfam" id="PF00571">
    <property type="entry name" value="CBS"/>
    <property type="match status" value="4"/>
</dbReference>
<evidence type="ECO:0000256" key="1">
    <source>
        <dbReference type="ARBA" id="ARBA00022737"/>
    </source>
</evidence>
<accession>A0A2R7Y6K1</accession>
<sequence length="310" mass="34431">MRTLVKVYTPRRLRERNRWLRSDGKPNFKSRIHDKTPELSPLIRRDVPGVNTSTPILNVCELMSKLNTRLIPVLTGRNEVIGVITATDIIDYLGGGLKHNIVLNLKLPTIYDILQVPAGKIMTENPVVVEESLKLSKLLELMVNLGLGAVPVVSQNKYVGIITEYEIVKFLTYKHVGVKVADVMTREVLSVDENSKLSTAMKLMINLGVRRLPVVSGEKVVGIFTWKDVIDLIGTHKIFNVLSLKTLDEFASIPVTSVMTPEVMLIDPQADISEAASKILETQTSLLLVSEDGRLAGIITERDIIYGLVV</sequence>
<dbReference type="InterPro" id="IPR051462">
    <property type="entry name" value="CBS_domain-containing"/>
</dbReference>
<dbReference type="InterPro" id="IPR000644">
    <property type="entry name" value="CBS_dom"/>
</dbReference>
<dbReference type="PANTHER" id="PTHR48108:SF6">
    <property type="entry name" value="CBS DOMAIN-CONTAINING PROTEIN CBSX1, CHLOROPLASTIC"/>
    <property type="match status" value="1"/>
</dbReference>
<feature type="domain" description="CBS" evidence="3">
    <location>
        <begin position="43"/>
        <end position="101"/>
    </location>
</feature>
<gene>
    <name evidence="4" type="ORF">B7O98_01355</name>
</gene>
<dbReference type="PROSITE" id="PS51371">
    <property type="entry name" value="CBS"/>
    <property type="match status" value="4"/>
</dbReference>
<keyword evidence="1" id="KW-0677">Repeat</keyword>
<organism evidence="4 5">
    <name type="scientific">Zestosphaera tikiterensis</name>
    <dbReference type="NCBI Taxonomy" id="1973259"/>
    <lineage>
        <taxon>Archaea</taxon>
        <taxon>Thermoproteota</taxon>
        <taxon>Thermoprotei</taxon>
        <taxon>Desulfurococcales</taxon>
        <taxon>Desulfurococcaceae</taxon>
        <taxon>Zestosphaera</taxon>
    </lineage>
</organism>
<dbReference type="SUPFAM" id="SSF54631">
    <property type="entry name" value="CBS-domain pair"/>
    <property type="match status" value="3"/>
</dbReference>
<comment type="caution">
    <text evidence="4">The sequence shown here is derived from an EMBL/GenBank/DDBJ whole genome shotgun (WGS) entry which is preliminary data.</text>
</comment>